<gene>
    <name evidence="1" type="ORF">CulFRC58_1864</name>
</gene>
<dbReference type="RefSeq" id="WP_014836715.1">
    <property type="nucleotide sequence ID" value="NZ_CP011913.1"/>
</dbReference>
<dbReference type="EMBL" id="CP011913">
    <property type="protein sequence ID" value="AKN77718.1"/>
    <property type="molecule type" value="Genomic_DNA"/>
</dbReference>
<organism evidence="1 2">
    <name type="scientific">Corynebacterium ulcerans FRC58</name>
    <dbReference type="NCBI Taxonomy" id="1408268"/>
    <lineage>
        <taxon>Bacteria</taxon>
        <taxon>Bacillati</taxon>
        <taxon>Actinomycetota</taxon>
        <taxon>Actinomycetes</taxon>
        <taxon>Mycobacteriales</taxon>
        <taxon>Corynebacteriaceae</taxon>
        <taxon>Corynebacterium</taxon>
    </lineage>
</organism>
<keyword evidence="2" id="KW-1185">Reference proteome</keyword>
<evidence type="ECO:0000313" key="1">
    <source>
        <dbReference type="EMBL" id="AKN77718.1"/>
    </source>
</evidence>
<accession>A0ABN4GVY2</accession>
<dbReference type="Proteomes" id="UP000036185">
    <property type="component" value="Chromosome"/>
</dbReference>
<proteinExistence type="predicted"/>
<reference evidence="1 2" key="1">
    <citation type="journal article" date="2014" name="Int. J. Syst. Evol. Microbiol.">
        <title>Draft Genome Sequence of Corynebacterium ulcerans FRC58, Isolated from the Bronchitic Aspiration of a Patient in France.</title>
        <authorList>
            <person name="Silva Ado S."/>
            <person name="Barauna R.A."/>
            <person name="de Sa P.C."/>
            <person name="das Gracas D.A."/>
            <person name="Carneiro A.R."/>
            <person name="Thouvenin M."/>
            <person name="Azevedo V."/>
            <person name="Badell E."/>
            <person name="Guiso N."/>
            <person name="da Silva A.L."/>
            <person name="Ramos R.T."/>
        </authorList>
    </citation>
    <scope>NUCLEOTIDE SEQUENCE [LARGE SCALE GENOMIC DNA]</scope>
    <source>
        <strain evidence="1 2">FRC58</strain>
    </source>
</reference>
<sequence length="116" mass="12497">MKTWSWMRAWVWGVWDVDEPEEFESALQCSAGAAQRGYPVLEGLLIGDVGVERVEVGDGGEVALWIFAAPPCGVFAGATVSFHCALANKASWLVFHHLGQVTAPVSTGEVLVLLLK</sequence>
<evidence type="ECO:0000313" key="2">
    <source>
        <dbReference type="Proteomes" id="UP000036185"/>
    </source>
</evidence>
<protein>
    <submittedName>
        <fullName evidence="1">Uncharacterized protein</fullName>
    </submittedName>
</protein>
<name>A0ABN4GVY2_CORUL</name>